<dbReference type="GO" id="GO:0032259">
    <property type="term" value="P:methylation"/>
    <property type="evidence" value="ECO:0007669"/>
    <property type="project" value="UniProtKB-KW"/>
</dbReference>
<dbReference type="InterPro" id="IPR013216">
    <property type="entry name" value="Methyltransf_11"/>
</dbReference>
<dbReference type="EMBL" id="JAQOSQ010000019">
    <property type="protein sequence ID" value="MDJ1184729.1"/>
    <property type="molecule type" value="Genomic_DNA"/>
</dbReference>
<dbReference type="PANTHER" id="PTHR43591">
    <property type="entry name" value="METHYLTRANSFERASE"/>
    <property type="match status" value="1"/>
</dbReference>
<comment type="caution">
    <text evidence="2">The sequence shown here is derived from an EMBL/GenBank/DDBJ whole genome shotgun (WGS) entry which is preliminary data.</text>
</comment>
<dbReference type="Proteomes" id="UP001232992">
    <property type="component" value="Unassembled WGS sequence"/>
</dbReference>
<dbReference type="RefSeq" id="WP_283759384.1">
    <property type="nucleotide sequence ID" value="NZ_JAQOSQ010000019.1"/>
</dbReference>
<evidence type="ECO:0000313" key="3">
    <source>
        <dbReference type="Proteomes" id="UP001232992"/>
    </source>
</evidence>
<keyword evidence="2" id="KW-0808">Transferase</keyword>
<keyword evidence="2" id="KW-0489">Methyltransferase</keyword>
<accession>A0ABT7C1U8</accession>
<protein>
    <submittedName>
        <fullName evidence="2">Class I SAM-dependent methyltransferase</fullName>
    </submittedName>
</protein>
<dbReference type="InterPro" id="IPR029063">
    <property type="entry name" value="SAM-dependent_MTases_sf"/>
</dbReference>
<dbReference type="PANTHER" id="PTHR43591:SF110">
    <property type="entry name" value="RHODANESE DOMAIN-CONTAINING PROTEIN"/>
    <property type="match status" value="1"/>
</dbReference>
<sequence>MKKEERVQWVYNSRNNQELAQRYDQWAKEYEEDLIECFGRLNREPIVDLTLKYVSKNALILDAGAGTGTMGQWLQEEGYQNLVGIDLSEGMLAEAKKKNVYTKLCQMVLGESLDFATATFHAVTLCGVFTYGHAPSSSFDELIRVTKPEGYIIFTLRPDFYKSSDFQDQMAALEAQGKWQLTELGDRYQAEPKGQPDMYLQTWVYQVIN</sequence>
<dbReference type="GO" id="GO:0008168">
    <property type="term" value="F:methyltransferase activity"/>
    <property type="evidence" value="ECO:0007669"/>
    <property type="project" value="UniProtKB-KW"/>
</dbReference>
<reference evidence="2 3" key="1">
    <citation type="submission" date="2023-01" db="EMBL/GenBank/DDBJ databases">
        <title>Novel diversity within Roseofilum (Cyanobacteria; Desertifilaceae) from marine benthic mats with descriptions of four novel species.</title>
        <authorList>
            <person name="Wang Y."/>
            <person name="Berthold D.E."/>
            <person name="Hu J."/>
            <person name="Lefler F.W."/>
            <person name="Laughinghouse H.D. IV."/>
        </authorList>
    </citation>
    <scope>NUCLEOTIDE SEQUENCE [LARGE SCALE GENOMIC DNA]</scope>
    <source>
        <strain evidence="2 3">BLCC-M143</strain>
    </source>
</reference>
<keyword evidence="3" id="KW-1185">Reference proteome</keyword>
<evidence type="ECO:0000259" key="1">
    <source>
        <dbReference type="Pfam" id="PF08241"/>
    </source>
</evidence>
<dbReference type="Pfam" id="PF08241">
    <property type="entry name" value="Methyltransf_11"/>
    <property type="match status" value="1"/>
</dbReference>
<dbReference type="CDD" id="cd02440">
    <property type="entry name" value="AdoMet_MTases"/>
    <property type="match status" value="1"/>
</dbReference>
<gene>
    <name evidence="2" type="ORF">PMH09_16190</name>
</gene>
<dbReference type="SUPFAM" id="SSF53335">
    <property type="entry name" value="S-adenosyl-L-methionine-dependent methyltransferases"/>
    <property type="match status" value="1"/>
</dbReference>
<evidence type="ECO:0000313" key="2">
    <source>
        <dbReference type="EMBL" id="MDJ1184729.1"/>
    </source>
</evidence>
<organism evidence="2 3">
    <name type="scientific">Roseofilum casamattae BLCC-M143</name>
    <dbReference type="NCBI Taxonomy" id="3022442"/>
    <lineage>
        <taxon>Bacteria</taxon>
        <taxon>Bacillati</taxon>
        <taxon>Cyanobacteriota</taxon>
        <taxon>Cyanophyceae</taxon>
        <taxon>Desertifilales</taxon>
        <taxon>Desertifilaceae</taxon>
        <taxon>Roseofilum</taxon>
        <taxon>Roseofilum casamattae</taxon>
    </lineage>
</organism>
<name>A0ABT7C1U8_9CYAN</name>
<dbReference type="Gene3D" id="3.40.50.150">
    <property type="entry name" value="Vaccinia Virus protein VP39"/>
    <property type="match status" value="1"/>
</dbReference>
<proteinExistence type="predicted"/>
<feature type="domain" description="Methyltransferase type 11" evidence="1">
    <location>
        <begin position="61"/>
        <end position="154"/>
    </location>
</feature>